<dbReference type="FunFam" id="3.40.630.30:FF:000091">
    <property type="entry name" value="Peptide alpha-N-acetyltransferase"/>
    <property type="match status" value="1"/>
</dbReference>
<dbReference type="EMBL" id="KN818342">
    <property type="protein sequence ID" value="KIL58288.1"/>
    <property type="molecule type" value="Genomic_DNA"/>
</dbReference>
<accession>A0A0C2WPV7</accession>
<dbReference type="STRING" id="946122.A0A0C2WPV7"/>
<dbReference type="Pfam" id="PF00583">
    <property type="entry name" value="Acetyltransf_1"/>
    <property type="match status" value="1"/>
</dbReference>
<dbReference type="GO" id="GO:0031417">
    <property type="term" value="C:NatC complex"/>
    <property type="evidence" value="ECO:0007669"/>
    <property type="project" value="TreeGrafter"/>
</dbReference>
<dbReference type="PANTHER" id="PTHR45896:SF1">
    <property type="entry name" value="N-ALPHA-ACETYLTRANSFERASE 30"/>
    <property type="match status" value="1"/>
</dbReference>
<reference evidence="6 7" key="1">
    <citation type="submission" date="2014-04" db="EMBL/GenBank/DDBJ databases">
        <title>Evolutionary Origins and Diversification of the Mycorrhizal Mutualists.</title>
        <authorList>
            <consortium name="DOE Joint Genome Institute"/>
            <consortium name="Mycorrhizal Genomics Consortium"/>
            <person name="Kohler A."/>
            <person name="Kuo A."/>
            <person name="Nagy L.G."/>
            <person name="Floudas D."/>
            <person name="Copeland A."/>
            <person name="Barry K.W."/>
            <person name="Cichocki N."/>
            <person name="Veneault-Fourrey C."/>
            <person name="LaButti K."/>
            <person name="Lindquist E.A."/>
            <person name="Lipzen A."/>
            <person name="Lundell T."/>
            <person name="Morin E."/>
            <person name="Murat C."/>
            <person name="Riley R."/>
            <person name="Ohm R."/>
            <person name="Sun H."/>
            <person name="Tunlid A."/>
            <person name="Henrissat B."/>
            <person name="Grigoriev I.V."/>
            <person name="Hibbett D.S."/>
            <person name="Martin F."/>
        </authorList>
    </citation>
    <scope>NUCLEOTIDE SEQUENCE [LARGE SCALE GENOMIC DNA]</scope>
    <source>
        <strain evidence="6 7">Koide BX008</strain>
    </source>
</reference>
<protein>
    <recommendedName>
        <fullName evidence="5">N-acetyltransferase domain-containing protein</fullName>
    </recommendedName>
</protein>
<dbReference type="InParanoid" id="A0A0C2WPV7"/>
<dbReference type="InterPro" id="IPR000182">
    <property type="entry name" value="GNAT_dom"/>
</dbReference>
<evidence type="ECO:0000256" key="3">
    <source>
        <dbReference type="ARBA" id="ARBA00024025"/>
    </source>
</evidence>
<evidence type="ECO:0000259" key="5">
    <source>
        <dbReference type="PROSITE" id="PS51186"/>
    </source>
</evidence>
<keyword evidence="2" id="KW-0012">Acyltransferase</keyword>
<comment type="similarity">
    <text evidence="3">Belongs to the acetyltransferase family. MAK3 subfamily.</text>
</comment>
<name>A0A0C2WPV7_AMAMK</name>
<dbReference type="AlphaFoldDB" id="A0A0C2WPV7"/>
<keyword evidence="7" id="KW-1185">Reference proteome</keyword>
<feature type="domain" description="N-acetyltransferase" evidence="5">
    <location>
        <begin position="32"/>
        <end position="185"/>
    </location>
</feature>
<dbReference type="PANTHER" id="PTHR45896">
    <property type="entry name" value="N-ALPHA-ACETYLTRANSFERASE 30"/>
    <property type="match status" value="1"/>
</dbReference>
<evidence type="ECO:0000313" key="6">
    <source>
        <dbReference type="EMBL" id="KIL58288.1"/>
    </source>
</evidence>
<dbReference type="HOGENOM" id="CLU_013985_0_3_1"/>
<evidence type="ECO:0000256" key="2">
    <source>
        <dbReference type="ARBA" id="ARBA00023315"/>
    </source>
</evidence>
<dbReference type="GO" id="GO:0004596">
    <property type="term" value="F:protein-N-terminal amino-acid acetyltransferase activity"/>
    <property type="evidence" value="ECO:0007669"/>
    <property type="project" value="InterPro"/>
</dbReference>
<dbReference type="Proteomes" id="UP000054549">
    <property type="component" value="Unassembled WGS sequence"/>
</dbReference>
<evidence type="ECO:0000256" key="1">
    <source>
        <dbReference type="ARBA" id="ARBA00022679"/>
    </source>
</evidence>
<feature type="compositionally biased region" description="Low complexity" evidence="4">
    <location>
        <begin position="192"/>
        <end position="205"/>
    </location>
</feature>
<gene>
    <name evidence="6" type="ORF">M378DRAFT_335371</name>
</gene>
<feature type="region of interest" description="Disordered" evidence="4">
    <location>
        <begin position="187"/>
        <end position="213"/>
    </location>
</feature>
<dbReference type="InterPro" id="IPR044542">
    <property type="entry name" value="NAA30-like"/>
</dbReference>
<dbReference type="CDD" id="cd04301">
    <property type="entry name" value="NAT_SF"/>
    <property type="match status" value="1"/>
</dbReference>
<organism evidence="6 7">
    <name type="scientific">Amanita muscaria (strain Koide BX008)</name>
    <dbReference type="NCBI Taxonomy" id="946122"/>
    <lineage>
        <taxon>Eukaryota</taxon>
        <taxon>Fungi</taxon>
        <taxon>Dikarya</taxon>
        <taxon>Basidiomycota</taxon>
        <taxon>Agaricomycotina</taxon>
        <taxon>Agaricomycetes</taxon>
        <taxon>Agaricomycetidae</taxon>
        <taxon>Agaricales</taxon>
        <taxon>Pluteineae</taxon>
        <taxon>Amanitaceae</taxon>
        <taxon>Amanita</taxon>
    </lineage>
</organism>
<evidence type="ECO:0000313" key="7">
    <source>
        <dbReference type="Proteomes" id="UP000054549"/>
    </source>
</evidence>
<dbReference type="OrthoDB" id="249099at2759"/>
<sequence>MHSCRVTNLAAARKQPCSLPTTTTSTCQMTDIVYRRYAGESDLPHIMALVQSELSEPYVIYTFRYFLHQWPHLSYLAHSSDPQISEPVGVIVCKQGMHRDRANRGYIAMLSVRKEWRNRGIASTLVRTAIETMKEDGADEVVLDTEYDNHAALSLYESLGFIREKRLYRFYLNGKDAFRLVLVLPHSESSDDSSNTSDVTVSSRSSRSRRRPLCRAIQVSPYSDEESS</sequence>
<dbReference type="PROSITE" id="PS51186">
    <property type="entry name" value="GNAT"/>
    <property type="match status" value="1"/>
</dbReference>
<dbReference type="InterPro" id="IPR016181">
    <property type="entry name" value="Acyl_CoA_acyltransferase"/>
</dbReference>
<keyword evidence="1" id="KW-0808">Transferase</keyword>
<dbReference type="SUPFAM" id="SSF55729">
    <property type="entry name" value="Acyl-CoA N-acyltransferases (Nat)"/>
    <property type="match status" value="1"/>
</dbReference>
<proteinExistence type="inferred from homology"/>
<dbReference type="FunCoup" id="A0A0C2WPV7">
    <property type="interactions" value="18"/>
</dbReference>
<evidence type="ECO:0000256" key="4">
    <source>
        <dbReference type="SAM" id="MobiDB-lite"/>
    </source>
</evidence>
<dbReference type="Gene3D" id="3.40.630.30">
    <property type="match status" value="1"/>
</dbReference>